<organism evidence="1 2">
    <name type="scientific">Fodinibius salipaludis</name>
    <dbReference type="NCBI Taxonomy" id="2032627"/>
    <lineage>
        <taxon>Bacteria</taxon>
        <taxon>Pseudomonadati</taxon>
        <taxon>Balneolota</taxon>
        <taxon>Balneolia</taxon>
        <taxon>Balneolales</taxon>
        <taxon>Balneolaceae</taxon>
        <taxon>Fodinibius</taxon>
    </lineage>
</organism>
<dbReference type="AlphaFoldDB" id="A0A2A2GC96"/>
<protein>
    <submittedName>
        <fullName evidence="1">Uncharacterized protein</fullName>
    </submittedName>
</protein>
<keyword evidence="2" id="KW-1185">Reference proteome</keyword>
<dbReference type="EMBL" id="NSKE01000004">
    <property type="protein sequence ID" value="PAU94475.1"/>
    <property type="molecule type" value="Genomic_DNA"/>
</dbReference>
<sequence length="149" mass="16463">MRAIGVILIIITIISCASTLPPAEPSVRMMKKADTIILALSDSPSQAYQSFETHLGNQEFTVIRSNKKPLTLETRHKKFDPTILKVFGSYAMKVNATIKDSTLHITGTLASGTQVENAGGKKSPVKDGWNKLVQLAKEFSHQQIYYSRN</sequence>
<proteinExistence type="predicted"/>
<accession>A0A2A2GC96</accession>
<reference evidence="1 2" key="1">
    <citation type="submission" date="2017-08" db="EMBL/GenBank/DDBJ databases">
        <title>Aliifodinibius alkalisoli sp. nov., isolated from saline alkaline soil.</title>
        <authorList>
            <person name="Liu D."/>
            <person name="Zhang G."/>
        </authorList>
    </citation>
    <scope>NUCLEOTIDE SEQUENCE [LARGE SCALE GENOMIC DNA]</scope>
    <source>
        <strain evidence="1 2">WN023</strain>
    </source>
</reference>
<evidence type="ECO:0000313" key="2">
    <source>
        <dbReference type="Proteomes" id="UP000218831"/>
    </source>
</evidence>
<name>A0A2A2GC96_9BACT</name>
<comment type="caution">
    <text evidence="1">The sequence shown here is derived from an EMBL/GenBank/DDBJ whole genome shotgun (WGS) entry which is preliminary data.</text>
</comment>
<gene>
    <name evidence="1" type="ORF">CK503_06665</name>
</gene>
<dbReference type="Proteomes" id="UP000218831">
    <property type="component" value="Unassembled WGS sequence"/>
</dbReference>
<dbReference type="PROSITE" id="PS51257">
    <property type="entry name" value="PROKAR_LIPOPROTEIN"/>
    <property type="match status" value="1"/>
</dbReference>
<evidence type="ECO:0000313" key="1">
    <source>
        <dbReference type="EMBL" id="PAU94475.1"/>
    </source>
</evidence>